<dbReference type="GO" id="GO:0046872">
    <property type="term" value="F:metal ion binding"/>
    <property type="evidence" value="ECO:0007669"/>
    <property type="project" value="UniProtKB-KW"/>
</dbReference>
<dbReference type="GO" id="GO:0016814">
    <property type="term" value="F:hydrolase activity, acting on carbon-nitrogen (but not peptide) bonds, in cyclic amidines"/>
    <property type="evidence" value="ECO:0007669"/>
    <property type="project" value="UniProtKB-ARBA"/>
</dbReference>
<evidence type="ECO:0000256" key="5">
    <source>
        <dbReference type="ARBA" id="ARBA00022833"/>
    </source>
</evidence>
<reference evidence="7 8" key="1">
    <citation type="journal article" date="2016" name="Nat. Commun.">
        <title>Thousands of microbial genomes shed light on interconnected biogeochemical processes in an aquifer system.</title>
        <authorList>
            <person name="Anantharaman K."/>
            <person name="Brown C.T."/>
            <person name="Hug L.A."/>
            <person name="Sharon I."/>
            <person name="Castelle C.J."/>
            <person name="Probst A.J."/>
            <person name="Thomas B.C."/>
            <person name="Singh A."/>
            <person name="Wilkins M.J."/>
            <person name="Karaoz U."/>
            <person name="Brodie E.L."/>
            <person name="Williams K.H."/>
            <person name="Hubbard S.S."/>
            <person name="Banfield J.F."/>
        </authorList>
    </citation>
    <scope>NUCLEOTIDE SEQUENCE [LARGE SCALE GENOMIC DNA]</scope>
</reference>
<dbReference type="EMBL" id="MGFH01000184">
    <property type="protein sequence ID" value="OGM03194.1"/>
    <property type="molecule type" value="Genomic_DNA"/>
</dbReference>
<dbReference type="PANTHER" id="PTHR43114">
    <property type="entry name" value="ADENINE DEAMINASE"/>
    <property type="match status" value="1"/>
</dbReference>
<name>A0A1F7WK47_9BACT</name>
<sequence>MKKEDFPKVELHSHLEGTITAEMLIELSRGGRELQLSSSDPHILQKDLAAYDFQSFNKFMDITRPFRQAPADVKIIAAREFARAAKNGVIYAEYRFNFDRPIWNGIDLDELLDAINAERSAAAREYGLATGLIFGMKRHEDTAEVARMLKIAVREFEKGRIAGIDLNGDERSFPIKMFEKCFSPALDVGCPLTLHAGEWDGPESVRDAIKCGAKRIGHGVRSAEDPRLVELIIKNGVHLEISPTSNVCTGVYKKLSEHPVRKLFDAGVKLSINSDDHGAFGSDIAGEYKAMRDGFGFSDAELARVNEYALDAAFVDAETRERLLNKMRARIL</sequence>
<evidence type="ECO:0000259" key="6">
    <source>
        <dbReference type="Pfam" id="PF00962"/>
    </source>
</evidence>
<organism evidence="7 8">
    <name type="scientific">Candidatus Wallbacteria bacterium GWC2_49_35</name>
    <dbReference type="NCBI Taxonomy" id="1817813"/>
    <lineage>
        <taxon>Bacteria</taxon>
        <taxon>Candidatus Walliibacteriota</taxon>
    </lineage>
</organism>
<evidence type="ECO:0000313" key="8">
    <source>
        <dbReference type="Proteomes" id="UP000178735"/>
    </source>
</evidence>
<comment type="cofactor">
    <cofactor evidence="1">
        <name>Zn(2+)</name>
        <dbReference type="ChEBI" id="CHEBI:29105"/>
    </cofactor>
</comment>
<dbReference type="InterPro" id="IPR006330">
    <property type="entry name" value="Ado/ade_deaminase"/>
</dbReference>
<dbReference type="GO" id="GO:0019239">
    <property type="term" value="F:deaminase activity"/>
    <property type="evidence" value="ECO:0007669"/>
    <property type="project" value="InterPro"/>
</dbReference>
<evidence type="ECO:0000256" key="1">
    <source>
        <dbReference type="ARBA" id="ARBA00001947"/>
    </source>
</evidence>
<evidence type="ECO:0000256" key="4">
    <source>
        <dbReference type="ARBA" id="ARBA00022801"/>
    </source>
</evidence>
<dbReference type="InterPro" id="IPR032466">
    <property type="entry name" value="Metal_Hydrolase"/>
</dbReference>
<dbReference type="Gene3D" id="3.20.20.140">
    <property type="entry name" value="Metal-dependent hydrolases"/>
    <property type="match status" value="1"/>
</dbReference>
<accession>A0A1F7WK47</accession>
<dbReference type="STRING" id="1817813.A2008_08360"/>
<dbReference type="PANTHER" id="PTHR43114:SF6">
    <property type="entry name" value="ADENINE DEAMINASE"/>
    <property type="match status" value="1"/>
</dbReference>
<evidence type="ECO:0000256" key="3">
    <source>
        <dbReference type="ARBA" id="ARBA00022723"/>
    </source>
</evidence>
<feature type="domain" description="Adenosine deaminase" evidence="6">
    <location>
        <begin position="7"/>
        <end position="327"/>
    </location>
</feature>
<dbReference type="Proteomes" id="UP000178735">
    <property type="component" value="Unassembled WGS sequence"/>
</dbReference>
<gene>
    <name evidence="7" type="ORF">A2008_08360</name>
</gene>
<dbReference type="AlphaFoldDB" id="A0A1F7WK47"/>
<evidence type="ECO:0000313" key="7">
    <source>
        <dbReference type="EMBL" id="OGM03194.1"/>
    </source>
</evidence>
<comment type="similarity">
    <text evidence="2">Belongs to the metallo-dependent hydrolases superfamily. Adenosine and AMP deaminases family.</text>
</comment>
<evidence type="ECO:0000256" key="2">
    <source>
        <dbReference type="ARBA" id="ARBA00006676"/>
    </source>
</evidence>
<dbReference type="NCBIfam" id="TIGR01430">
    <property type="entry name" value="aden_deam"/>
    <property type="match status" value="1"/>
</dbReference>
<comment type="caution">
    <text evidence="7">The sequence shown here is derived from an EMBL/GenBank/DDBJ whole genome shotgun (WGS) entry which is preliminary data.</text>
</comment>
<keyword evidence="4" id="KW-0378">Hydrolase</keyword>
<dbReference type="InterPro" id="IPR001365">
    <property type="entry name" value="A_deaminase_dom"/>
</dbReference>
<dbReference type="SUPFAM" id="SSF51556">
    <property type="entry name" value="Metallo-dependent hydrolases"/>
    <property type="match status" value="1"/>
</dbReference>
<keyword evidence="3" id="KW-0479">Metal-binding</keyword>
<dbReference type="Pfam" id="PF00962">
    <property type="entry name" value="A_deaminase"/>
    <property type="match status" value="1"/>
</dbReference>
<proteinExistence type="inferred from homology"/>
<keyword evidence="5" id="KW-0862">Zinc</keyword>
<protein>
    <submittedName>
        <fullName evidence="7">Adenosine deaminase</fullName>
    </submittedName>
</protein>